<evidence type="ECO:0000313" key="15">
    <source>
        <dbReference type="Proteomes" id="UP000178794"/>
    </source>
</evidence>
<dbReference type="Pfam" id="PF01715">
    <property type="entry name" value="IPPT"/>
    <property type="match status" value="1"/>
</dbReference>
<dbReference type="EMBL" id="MFLF01000013">
    <property type="protein sequence ID" value="OGG59650.1"/>
    <property type="molecule type" value="Genomic_DNA"/>
</dbReference>
<evidence type="ECO:0000313" key="14">
    <source>
        <dbReference type="EMBL" id="OGG59650.1"/>
    </source>
</evidence>
<dbReference type="PANTHER" id="PTHR11088:SF60">
    <property type="entry name" value="TRNA DIMETHYLALLYLTRANSFERASE"/>
    <property type="match status" value="1"/>
</dbReference>
<feature type="binding site" evidence="10">
    <location>
        <begin position="11"/>
        <end position="18"/>
    </location>
    <ligand>
        <name>ATP</name>
        <dbReference type="ChEBI" id="CHEBI:30616"/>
    </ligand>
</feature>
<comment type="function">
    <text evidence="2 10 12">Catalyzes the transfer of a dimethylallyl group onto the adenine at position 37 in tRNAs that read codons beginning with uridine, leading to the formation of N6-(dimethylallyl)adenosine (i(6)A).</text>
</comment>
<evidence type="ECO:0000256" key="11">
    <source>
        <dbReference type="RuleBase" id="RU003783"/>
    </source>
</evidence>
<dbReference type="GO" id="GO:0006400">
    <property type="term" value="P:tRNA modification"/>
    <property type="evidence" value="ECO:0007669"/>
    <property type="project" value="TreeGrafter"/>
</dbReference>
<dbReference type="PANTHER" id="PTHR11088">
    <property type="entry name" value="TRNA DIMETHYLALLYLTRANSFERASE"/>
    <property type="match status" value="1"/>
</dbReference>
<feature type="region of interest" description="Interaction with substrate tRNA" evidence="10">
    <location>
        <begin position="36"/>
        <end position="39"/>
    </location>
</feature>
<evidence type="ECO:0000256" key="9">
    <source>
        <dbReference type="ARBA" id="ARBA00049563"/>
    </source>
</evidence>
<sequence length="299" mass="33810">MKKQKVVVIVGQTASGKTALSLELAQKIGAEIISADSRQVYLGMDLGSGKVTKEEQAIALHHLLDVADPRKDVFTVADFVEQGSEILDKTLKRAVTPIIVGGTFLYVDALLGKISIPKVAPNEEFRASLETCSNDELFAMLAQKDARRASEIDKYNRVRLVRALEIINTLGSVPEVMPSEKYDVYTIGLSIEKEKLHERIHTRLLQRFDEGMIEEVTRLHEEGVSWERLHRFGLEYRHIAAYLQGTIPNKEALIATLDQDIRSFAKRQMTWLTRDKTIHWYPFDAHEQIIADVEGWLAA</sequence>
<organism evidence="14 15">
    <name type="scientific">Candidatus Kaiserbacteria bacterium RIFCSPHIGHO2_02_FULL_50_50</name>
    <dbReference type="NCBI Taxonomy" id="1798492"/>
    <lineage>
        <taxon>Bacteria</taxon>
        <taxon>Candidatus Kaiseribacteriota</taxon>
    </lineage>
</organism>
<evidence type="ECO:0000256" key="3">
    <source>
        <dbReference type="ARBA" id="ARBA00005842"/>
    </source>
</evidence>
<dbReference type="Gene3D" id="3.40.50.300">
    <property type="entry name" value="P-loop containing nucleotide triphosphate hydrolases"/>
    <property type="match status" value="1"/>
</dbReference>
<feature type="site" description="Interaction with substrate tRNA" evidence="10">
    <location>
        <position position="103"/>
    </location>
</feature>
<evidence type="ECO:0000256" key="10">
    <source>
        <dbReference type="HAMAP-Rule" id="MF_00185"/>
    </source>
</evidence>
<evidence type="ECO:0000256" key="4">
    <source>
        <dbReference type="ARBA" id="ARBA00022679"/>
    </source>
</evidence>
<dbReference type="EC" id="2.5.1.75" evidence="10"/>
<evidence type="ECO:0000256" key="5">
    <source>
        <dbReference type="ARBA" id="ARBA00022694"/>
    </source>
</evidence>
<keyword evidence="5 10" id="KW-0819">tRNA processing</keyword>
<name>A0A1F6DEA4_9BACT</name>
<dbReference type="STRING" id="1798492.A3C89_00340"/>
<proteinExistence type="inferred from homology"/>
<keyword evidence="7 10" id="KW-0067">ATP-binding</keyword>
<dbReference type="GO" id="GO:0005524">
    <property type="term" value="F:ATP binding"/>
    <property type="evidence" value="ECO:0007669"/>
    <property type="project" value="UniProtKB-UniRule"/>
</dbReference>
<comment type="caution">
    <text evidence="14">The sequence shown here is derived from an EMBL/GenBank/DDBJ whole genome shotgun (WGS) entry which is preliminary data.</text>
</comment>
<comment type="caution">
    <text evidence="10">Lacks conserved residue(s) required for the propagation of feature annotation.</text>
</comment>
<evidence type="ECO:0000256" key="13">
    <source>
        <dbReference type="RuleBase" id="RU003785"/>
    </source>
</evidence>
<dbReference type="Proteomes" id="UP000178794">
    <property type="component" value="Unassembled WGS sequence"/>
</dbReference>
<dbReference type="HAMAP" id="MF_00185">
    <property type="entry name" value="IPP_trans"/>
    <property type="match status" value="1"/>
</dbReference>
<evidence type="ECO:0000256" key="12">
    <source>
        <dbReference type="RuleBase" id="RU003784"/>
    </source>
</evidence>
<evidence type="ECO:0000256" key="6">
    <source>
        <dbReference type="ARBA" id="ARBA00022741"/>
    </source>
</evidence>
<comment type="similarity">
    <text evidence="3 10 13">Belongs to the IPP transferase family.</text>
</comment>
<feature type="site" description="Interaction with substrate tRNA" evidence="10">
    <location>
        <position position="126"/>
    </location>
</feature>
<keyword evidence="4 10" id="KW-0808">Transferase</keyword>
<protein>
    <recommendedName>
        <fullName evidence="10">tRNA dimethylallyltransferase</fullName>
        <ecNumber evidence="10">2.5.1.75</ecNumber>
    </recommendedName>
    <alternativeName>
        <fullName evidence="10">Dimethylallyl diphosphate:tRNA dimethylallyltransferase</fullName>
        <shortName evidence="10">DMAPP:tRNA dimethylallyltransferase</shortName>
        <shortName evidence="10">DMATase</shortName>
    </alternativeName>
    <alternativeName>
        <fullName evidence="10">Isopentenyl-diphosphate:tRNA isopentenyltransferase</fullName>
        <shortName evidence="10">IPP transferase</shortName>
        <shortName evidence="10">IPPT</shortName>
        <shortName evidence="10">IPTase</shortName>
    </alternativeName>
</protein>
<dbReference type="AlphaFoldDB" id="A0A1F6DEA4"/>
<dbReference type="InterPro" id="IPR027417">
    <property type="entry name" value="P-loop_NTPase"/>
</dbReference>
<dbReference type="GO" id="GO:0052381">
    <property type="term" value="F:tRNA dimethylallyltransferase activity"/>
    <property type="evidence" value="ECO:0007669"/>
    <property type="project" value="UniProtKB-UniRule"/>
</dbReference>
<evidence type="ECO:0000256" key="1">
    <source>
        <dbReference type="ARBA" id="ARBA00001946"/>
    </source>
</evidence>
<evidence type="ECO:0000256" key="8">
    <source>
        <dbReference type="ARBA" id="ARBA00022842"/>
    </source>
</evidence>
<gene>
    <name evidence="10" type="primary">miaA</name>
    <name evidence="14" type="ORF">A3C89_00340</name>
</gene>
<dbReference type="SUPFAM" id="SSF52540">
    <property type="entry name" value="P-loop containing nucleoside triphosphate hydrolases"/>
    <property type="match status" value="1"/>
</dbReference>
<keyword evidence="8 10" id="KW-0460">Magnesium</keyword>
<feature type="binding site" evidence="10">
    <location>
        <begin position="13"/>
        <end position="18"/>
    </location>
    <ligand>
        <name>substrate</name>
    </ligand>
</feature>
<dbReference type="InterPro" id="IPR018022">
    <property type="entry name" value="IPT"/>
</dbReference>
<keyword evidence="6 10" id="KW-0547">Nucleotide-binding</keyword>
<accession>A0A1F6DEA4</accession>
<evidence type="ECO:0000256" key="2">
    <source>
        <dbReference type="ARBA" id="ARBA00003213"/>
    </source>
</evidence>
<dbReference type="Gene3D" id="1.10.20.140">
    <property type="match status" value="1"/>
</dbReference>
<comment type="catalytic activity">
    <reaction evidence="9 10 11">
        <text>adenosine(37) in tRNA + dimethylallyl diphosphate = N(6)-dimethylallyladenosine(37) in tRNA + diphosphate</text>
        <dbReference type="Rhea" id="RHEA:26482"/>
        <dbReference type="Rhea" id="RHEA-COMP:10162"/>
        <dbReference type="Rhea" id="RHEA-COMP:10375"/>
        <dbReference type="ChEBI" id="CHEBI:33019"/>
        <dbReference type="ChEBI" id="CHEBI:57623"/>
        <dbReference type="ChEBI" id="CHEBI:74411"/>
        <dbReference type="ChEBI" id="CHEBI:74415"/>
        <dbReference type="EC" id="2.5.1.75"/>
    </reaction>
</comment>
<comment type="cofactor">
    <cofactor evidence="1 10">
        <name>Mg(2+)</name>
        <dbReference type="ChEBI" id="CHEBI:18420"/>
    </cofactor>
</comment>
<dbReference type="NCBIfam" id="TIGR00174">
    <property type="entry name" value="miaA"/>
    <property type="match status" value="1"/>
</dbReference>
<evidence type="ECO:0000256" key="7">
    <source>
        <dbReference type="ARBA" id="ARBA00022840"/>
    </source>
</evidence>
<dbReference type="InterPro" id="IPR039657">
    <property type="entry name" value="Dimethylallyltransferase"/>
</dbReference>
<reference evidence="14 15" key="1">
    <citation type="journal article" date="2016" name="Nat. Commun.">
        <title>Thousands of microbial genomes shed light on interconnected biogeochemical processes in an aquifer system.</title>
        <authorList>
            <person name="Anantharaman K."/>
            <person name="Brown C.T."/>
            <person name="Hug L.A."/>
            <person name="Sharon I."/>
            <person name="Castelle C.J."/>
            <person name="Probst A.J."/>
            <person name="Thomas B.C."/>
            <person name="Singh A."/>
            <person name="Wilkins M.J."/>
            <person name="Karaoz U."/>
            <person name="Brodie E.L."/>
            <person name="Williams K.H."/>
            <person name="Hubbard S.S."/>
            <person name="Banfield J.F."/>
        </authorList>
    </citation>
    <scope>NUCLEOTIDE SEQUENCE [LARGE SCALE GENOMIC DNA]</scope>
</reference>
<comment type="subunit">
    <text evidence="10">Monomer.</text>
</comment>